<comment type="similarity">
    <text evidence="5">Belongs to the class-III pyridoxal-phosphate-dependent aminotransferase family.</text>
</comment>
<dbReference type="PANTHER" id="PTHR42684">
    <property type="entry name" value="ADENOSYLMETHIONINE-8-AMINO-7-OXONONANOATE AMINOTRANSFERASE"/>
    <property type="match status" value="1"/>
</dbReference>
<dbReference type="PIRSF" id="PIRSF000521">
    <property type="entry name" value="Transaminase_4ab_Lys_Orn"/>
    <property type="match status" value="1"/>
</dbReference>
<comment type="caution">
    <text evidence="6">The sequence shown here is derived from an EMBL/GenBank/DDBJ whole genome shotgun (WGS) entry which is preliminary data.</text>
</comment>
<keyword evidence="2 6" id="KW-0032">Aminotransferase</keyword>
<dbReference type="InterPro" id="IPR015422">
    <property type="entry name" value="PyrdxlP-dep_Trfase_small"/>
</dbReference>
<reference evidence="6" key="2">
    <citation type="submission" date="2023-07" db="EMBL/GenBank/DDBJ databases">
        <authorList>
            <person name="Sun H."/>
        </authorList>
    </citation>
    <scope>NUCLEOTIDE SEQUENCE</scope>
    <source>
        <strain evidence="6">05753</strain>
    </source>
</reference>
<evidence type="ECO:0000256" key="2">
    <source>
        <dbReference type="ARBA" id="ARBA00022576"/>
    </source>
</evidence>
<dbReference type="PROSITE" id="PS00600">
    <property type="entry name" value="AA_TRANSFER_CLASS_3"/>
    <property type="match status" value="1"/>
</dbReference>
<organism evidence="6 7">
    <name type="scientific">Rhizobium oryzicola</name>
    <dbReference type="NCBI Taxonomy" id="1232668"/>
    <lineage>
        <taxon>Bacteria</taxon>
        <taxon>Pseudomonadati</taxon>
        <taxon>Pseudomonadota</taxon>
        <taxon>Alphaproteobacteria</taxon>
        <taxon>Hyphomicrobiales</taxon>
        <taxon>Rhizobiaceae</taxon>
        <taxon>Rhizobium/Agrobacterium group</taxon>
        <taxon>Rhizobium</taxon>
    </lineage>
</organism>
<sequence>MSILNNTRELQRIDAAHHLHPFTNTRELNGRGARIITSAKGVYLNDADGNRILDGMSGLWCVNVGHGRKEIVSAVANQMEQLTFYNTFFNTTHPPVIELSRLLSEVTPPQFNYFHFTGSGSDSNDTIFRMARYYWELEGKPEKSIFISRRGAYHGSTVVAASFGGFNSMHKQGGLPIDGIYHAPSPDWWSNGGDLSPEEFGRKVAAQTLALIDGIGAHRIAAMIGEPIMGAGGVIIPPKTYWPIIAQGLKERDILFISDEVICGFGRTGQWFGCEFMGTEPDFMTMAKGITSGYVPMGAVAVSDRVAKVLIEKGDEFTHGYTYSGHPAACAASIATIGIMRSEKLVEHVREDVGPYLKEKWLTLADHPMVGEAVMEGLIGAFQFTSNKSARAGFPEAAKIGFTAREHSFQNGLVMRAVGDRMVIAPPLTLTRAEADDLVEKAARVTDLTYAYAKKQGLMA</sequence>
<dbReference type="EMBL" id="JAUKWQ010000011">
    <property type="protein sequence ID" value="MDO1584855.1"/>
    <property type="molecule type" value="Genomic_DNA"/>
</dbReference>
<dbReference type="SUPFAM" id="SSF53383">
    <property type="entry name" value="PLP-dependent transferases"/>
    <property type="match status" value="1"/>
</dbReference>
<evidence type="ECO:0000256" key="5">
    <source>
        <dbReference type="RuleBase" id="RU003560"/>
    </source>
</evidence>
<dbReference type="RefSeq" id="WP_302079121.1">
    <property type="nucleotide sequence ID" value="NZ_JAUKWQ010000011.1"/>
</dbReference>
<dbReference type="Gene3D" id="3.40.640.10">
    <property type="entry name" value="Type I PLP-dependent aspartate aminotransferase-like (Major domain)"/>
    <property type="match status" value="1"/>
</dbReference>
<evidence type="ECO:0000313" key="7">
    <source>
        <dbReference type="Proteomes" id="UP001169006"/>
    </source>
</evidence>
<accession>A0ABT8T2S9</accession>
<dbReference type="InterPro" id="IPR005814">
    <property type="entry name" value="Aminotrans_3"/>
</dbReference>
<keyword evidence="3" id="KW-0808">Transferase</keyword>
<dbReference type="PANTHER" id="PTHR42684:SF3">
    <property type="entry name" value="ADENOSYLMETHIONINE-8-AMINO-7-OXONONANOATE AMINOTRANSFERASE"/>
    <property type="match status" value="1"/>
</dbReference>
<name>A0ABT8T2S9_9HYPH</name>
<dbReference type="Proteomes" id="UP001169006">
    <property type="component" value="Unassembled WGS sequence"/>
</dbReference>
<dbReference type="CDD" id="cd00610">
    <property type="entry name" value="OAT_like"/>
    <property type="match status" value="1"/>
</dbReference>
<dbReference type="NCBIfam" id="NF005682">
    <property type="entry name" value="PRK07480.1"/>
    <property type="match status" value="1"/>
</dbReference>
<dbReference type="InterPro" id="IPR015424">
    <property type="entry name" value="PyrdxlP-dep_Trfase"/>
</dbReference>
<protein>
    <submittedName>
        <fullName evidence="6">Aspartate aminotransferase family protein</fullName>
    </submittedName>
</protein>
<gene>
    <name evidence="6" type="ORF">Q2T52_22435</name>
</gene>
<dbReference type="InterPro" id="IPR015421">
    <property type="entry name" value="PyrdxlP-dep_Trfase_major"/>
</dbReference>
<proteinExistence type="inferred from homology"/>
<comment type="cofactor">
    <cofactor evidence="1">
        <name>pyridoxal 5'-phosphate</name>
        <dbReference type="ChEBI" id="CHEBI:597326"/>
    </cofactor>
</comment>
<evidence type="ECO:0000313" key="6">
    <source>
        <dbReference type="EMBL" id="MDO1584855.1"/>
    </source>
</evidence>
<dbReference type="GO" id="GO:0008483">
    <property type="term" value="F:transaminase activity"/>
    <property type="evidence" value="ECO:0007669"/>
    <property type="project" value="UniProtKB-KW"/>
</dbReference>
<dbReference type="Gene3D" id="3.90.1150.10">
    <property type="entry name" value="Aspartate Aminotransferase, domain 1"/>
    <property type="match status" value="1"/>
</dbReference>
<dbReference type="InterPro" id="IPR049704">
    <property type="entry name" value="Aminotrans_3_PPA_site"/>
</dbReference>
<keyword evidence="4 5" id="KW-0663">Pyridoxal phosphate</keyword>
<reference evidence="6" key="1">
    <citation type="journal article" date="2015" name="Int. J. Syst. Evol. Microbiol.">
        <title>Rhizobium oryzicola sp. nov., potential plant-growth-promoting endophytic bacteria isolated from rice roots.</title>
        <authorList>
            <person name="Zhang X.X."/>
            <person name="Gao J.S."/>
            <person name="Cao Y.H."/>
            <person name="Sheirdil R.A."/>
            <person name="Wang X.C."/>
            <person name="Zhang L."/>
        </authorList>
    </citation>
    <scope>NUCLEOTIDE SEQUENCE</scope>
    <source>
        <strain evidence="6">05753</strain>
    </source>
</reference>
<keyword evidence="7" id="KW-1185">Reference proteome</keyword>
<evidence type="ECO:0000256" key="1">
    <source>
        <dbReference type="ARBA" id="ARBA00001933"/>
    </source>
</evidence>
<dbReference type="Pfam" id="PF00202">
    <property type="entry name" value="Aminotran_3"/>
    <property type="match status" value="1"/>
</dbReference>
<evidence type="ECO:0000256" key="3">
    <source>
        <dbReference type="ARBA" id="ARBA00022679"/>
    </source>
</evidence>
<evidence type="ECO:0000256" key="4">
    <source>
        <dbReference type="ARBA" id="ARBA00022898"/>
    </source>
</evidence>